<evidence type="ECO:0008006" key="3">
    <source>
        <dbReference type="Google" id="ProtNLM"/>
    </source>
</evidence>
<dbReference type="AlphaFoldDB" id="A0A370U1P8"/>
<organism evidence="1 2">
    <name type="scientific">Venustampulla echinocandica</name>
    <dbReference type="NCBI Taxonomy" id="2656787"/>
    <lineage>
        <taxon>Eukaryota</taxon>
        <taxon>Fungi</taxon>
        <taxon>Dikarya</taxon>
        <taxon>Ascomycota</taxon>
        <taxon>Pezizomycotina</taxon>
        <taxon>Leotiomycetes</taxon>
        <taxon>Helotiales</taxon>
        <taxon>Pleuroascaceae</taxon>
        <taxon>Venustampulla</taxon>
    </lineage>
</organism>
<dbReference type="GeneID" id="43594537"/>
<protein>
    <recommendedName>
        <fullName evidence="3">F-box domain-containing protein</fullName>
    </recommendedName>
</protein>
<gene>
    <name evidence="1" type="ORF">BP5553_01688</name>
</gene>
<sequence>MADHATSPSQPCQTTHDEHKLPLTLLQLLSNTVIIYQSAPYLPVYSLLALGATSKAFQSLIHHTPGVFRHLDLTRCKAAQFDIAPIDHGGEVWRNVQLDENLTEDDFYGGPLLGIFHALRRQNILQDVHTLILDGLSVTSDLVQEIICHDSFNVRILSIQNVRYLNERKLQQVLRYVIRPTRPPNVPRLEGLYLFGTSGDMSPTASRRTNPLSASGDSIDTEGGGAQWYGKRGRVVKKSQHIGWASTIMACRGIISFDTVACNGPRHWPPVTATDGEGPIPWYRLRAVYVQPQIAVYAVGGCCKCNTAPEGLSEFGKSPLENFPLLAPHPLHTSTVRSAKTPTEDASDMKLLVRCIECLRNRYCDSCHKWWCEDCYETPEHAPNDTGPLHFREAGENMLDGNQPTAAKVYTDFSFGLNWKAYHYLARSDMMLLG</sequence>
<keyword evidence="2" id="KW-1185">Reference proteome</keyword>
<comment type="caution">
    <text evidence="1">The sequence shown here is derived from an EMBL/GenBank/DDBJ whole genome shotgun (WGS) entry which is preliminary data.</text>
</comment>
<dbReference type="OrthoDB" id="5345494at2759"/>
<reference evidence="1 2" key="1">
    <citation type="journal article" date="2018" name="IMA Fungus">
        <title>IMA Genome-F 9: Draft genome sequence of Annulohypoxylon stygium, Aspergillus mulundensis, Berkeleyomyces basicola (syn. Thielaviopsis basicola), Ceratocystis smalleyi, two Cercospora beticola strains, Coleophoma cylindrospora, Fusarium fracticaudum, Phialophora cf. hyalina, and Morchella septimelata.</title>
        <authorList>
            <person name="Wingfield B.D."/>
            <person name="Bills G.F."/>
            <person name="Dong Y."/>
            <person name="Huang W."/>
            <person name="Nel W.J."/>
            <person name="Swalarsk-Parry B.S."/>
            <person name="Vaghefi N."/>
            <person name="Wilken P.M."/>
            <person name="An Z."/>
            <person name="de Beer Z.W."/>
            <person name="De Vos L."/>
            <person name="Chen L."/>
            <person name="Duong T.A."/>
            <person name="Gao Y."/>
            <person name="Hammerbacher A."/>
            <person name="Kikkert J.R."/>
            <person name="Li Y."/>
            <person name="Li H."/>
            <person name="Li K."/>
            <person name="Li Q."/>
            <person name="Liu X."/>
            <person name="Ma X."/>
            <person name="Naidoo K."/>
            <person name="Pethybridge S.J."/>
            <person name="Sun J."/>
            <person name="Steenkamp E.T."/>
            <person name="van der Nest M.A."/>
            <person name="van Wyk S."/>
            <person name="Wingfield M.J."/>
            <person name="Xiong C."/>
            <person name="Yue Q."/>
            <person name="Zhang X."/>
        </authorList>
    </citation>
    <scope>NUCLEOTIDE SEQUENCE [LARGE SCALE GENOMIC DNA]</scope>
    <source>
        <strain evidence="1 2">BP 5553</strain>
    </source>
</reference>
<proteinExistence type="predicted"/>
<dbReference type="STRING" id="2656787.A0A370U1P8"/>
<name>A0A370U1P8_9HELO</name>
<dbReference type="RefSeq" id="XP_031874365.1">
    <property type="nucleotide sequence ID" value="XM_032010311.1"/>
</dbReference>
<evidence type="ECO:0000313" key="1">
    <source>
        <dbReference type="EMBL" id="RDL41709.1"/>
    </source>
</evidence>
<dbReference type="Proteomes" id="UP000254866">
    <property type="component" value="Unassembled WGS sequence"/>
</dbReference>
<accession>A0A370U1P8</accession>
<evidence type="ECO:0000313" key="2">
    <source>
        <dbReference type="Proteomes" id="UP000254866"/>
    </source>
</evidence>
<dbReference type="EMBL" id="NPIC01000001">
    <property type="protein sequence ID" value="RDL41709.1"/>
    <property type="molecule type" value="Genomic_DNA"/>
</dbReference>